<dbReference type="AlphaFoldDB" id="A0AAU8CMF4"/>
<gene>
    <name evidence="1" type="ORF">ABVK50_22695</name>
</gene>
<evidence type="ECO:0000313" key="1">
    <source>
        <dbReference type="EMBL" id="XCG48031.1"/>
    </source>
</evidence>
<dbReference type="RefSeq" id="WP_353644433.1">
    <property type="nucleotide sequence ID" value="NZ_CP159253.1"/>
</dbReference>
<name>A0AAU8CMF4_9HYPH</name>
<protein>
    <submittedName>
        <fullName evidence="1">Uncharacterized protein</fullName>
    </submittedName>
</protein>
<reference evidence="1" key="1">
    <citation type="submission" date="2024-06" db="EMBL/GenBank/DDBJ databases">
        <title>Mesorhizobium karijinii sp. nov., a symbiont of the iconic Swainsona formosa from arid Australia.</title>
        <authorList>
            <person name="Hill Y.J."/>
            <person name="Watkin E.L.J."/>
            <person name="O'Hara G.W."/>
            <person name="Terpolilli J."/>
            <person name="Tye M.L."/>
            <person name="Kohlmeier M.G."/>
        </authorList>
    </citation>
    <scope>NUCLEOTIDE SEQUENCE</scope>
    <source>
        <strain evidence="1">WSM2240</strain>
    </source>
</reference>
<organism evidence="1">
    <name type="scientific">Mesorhizobium sp. WSM2240</name>
    <dbReference type="NCBI Taxonomy" id="3228851"/>
    <lineage>
        <taxon>Bacteria</taxon>
        <taxon>Pseudomonadati</taxon>
        <taxon>Pseudomonadota</taxon>
        <taxon>Alphaproteobacteria</taxon>
        <taxon>Hyphomicrobiales</taxon>
        <taxon>Phyllobacteriaceae</taxon>
        <taxon>Mesorhizobium</taxon>
    </lineage>
</organism>
<sequence length="78" mass="8837">MAKKPIETAPKDGSNVEVCWTDRDGQENQSIARYRSLERLKAAGGDWDEADAGWWTFIDSETQKKIVPHAWISGEDKD</sequence>
<proteinExistence type="predicted"/>
<dbReference type="EMBL" id="CP159253">
    <property type="protein sequence ID" value="XCG48031.1"/>
    <property type="molecule type" value="Genomic_DNA"/>
</dbReference>
<accession>A0AAU8CMF4</accession>